<reference evidence="6" key="1">
    <citation type="submission" date="2007-04" db="EMBL/GenBank/DDBJ databases">
        <title>Annotation of Pediculus humanus corporis strain USDA.</title>
        <authorList>
            <person name="Kirkness E."/>
            <person name="Hannick L."/>
            <person name="Hass B."/>
            <person name="Bruggner R."/>
            <person name="Lawson D."/>
            <person name="Bidwell S."/>
            <person name="Joardar V."/>
            <person name="Caler E."/>
            <person name="Walenz B."/>
            <person name="Inman J."/>
            <person name="Schobel S."/>
            <person name="Galinsky K."/>
            <person name="Amedeo P."/>
            <person name="Strausberg R."/>
        </authorList>
    </citation>
    <scope>NUCLEOTIDE SEQUENCE</scope>
    <source>
        <strain evidence="6">USDA</strain>
    </source>
</reference>
<dbReference type="InParanoid" id="E0V9J5"/>
<keyword evidence="8" id="KW-1185">Reference proteome</keyword>
<dbReference type="PANTHER" id="PTHR23399:SF2">
    <property type="entry name" value="DEOXYNUCLEOTIDYLTRANSFERASE TERMINAL-INTERACTING PROTEIN 1"/>
    <property type="match status" value="1"/>
</dbReference>
<sequence>MVIRRGNLSWVTSFSSTDIHVSEESSRTTSNTSGESNDSWCERQCPVILKSNPQNQVKWENTFHMRQMTLSSLSSSSGQMRQTLSAQAAGTKLRGRCMTSASKSLELLRLNVQNVINKEIDAVLKKYLDKFFKPAIENIRNNLGENSVTEDNIRTVCTQILEDAKLQYYNGIQSRGSSPYSDSETGSLGERANKVLGFGQTRGRLYTKHPELLKYSGDAEDKEWLSRHNLMPPTGGIAYLLILEDVKELAESEEYRHNPNVLLGDLKGFEAPDFMLKKIRIFIAQSRTDVKEQSSLNYFNNNDRPNSRNDLSLDCASVIMTPPATILGSTPNTPSESLDLVDCSPGLLSSTQTHDFLSSNANNLIYDSVVYCENNKFNQSFFYSSGSPFCGNITNHSSSSSSSSSASSLASLLVSQIESENLLEKV</sequence>
<proteinExistence type="predicted"/>
<dbReference type="OrthoDB" id="5860246at2759"/>
<dbReference type="PANTHER" id="PTHR23399">
    <property type="entry name" value="DEOXYNUCLEOTIDYLTRANSFERASE TERMINAL-INTERACTING PROTEIN 1"/>
    <property type="match status" value="1"/>
</dbReference>
<reference evidence="7" key="3">
    <citation type="submission" date="2020-05" db="UniProtKB">
        <authorList>
            <consortium name="EnsemblMetazoa"/>
        </authorList>
    </citation>
    <scope>IDENTIFICATION</scope>
    <source>
        <strain evidence="7">USDA</strain>
    </source>
</reference>
<dbReference type="Pfam" id="PF18192">
    <property type="entry name" value="DNTTIP1_dimer"/>
    <property type="match status" value="1"/>
</dbReference>
<dbReference type="FunCoup" id="E0V9J5">
    <property type="interactions" value="84"/>
</dbReference>
<dbReference type="HOGENOM" id="CLU_644524_0_0_1"/>
<keyword evidence="2" id="KW-0238">DNA-binding</keyword>
<comment type="subcellular location">
    <subcellularLocation>
        <location evidence="1">Nucleus</location>
    </subcellularLocation>
</comment>
<dbReference type="Proteomes" id="UP000009046">
    <property type="component" value="Unassembled WGS sequence"/>
</dbReference>
<evidence type="ECO:0000256" key="1">
    <source>
        <dbReference type="ARBA" id="ARBA00004123"/>
    </source>
</evidence>
<evidence type="ECO:0000313" key="7">
    <source>
        <dbReference type="EnsemblMetazoa" id="PHUM014090-PA"/>
    </source>
</evidence>
<evidence type="ECO:0000259" key="4">
    <source>
        <dbReference type="Pfam" id="PF18192"/>
    </source>
</evidence>
<feature type="domain" description="TdIF1 C-terminal" evidence="5">
    <location>
        <begin position="188"/>
        <end position="279"/>
    </location>
</feature>
<gene>
    <name evidence="7" type="primary">8233750</name>
    <name evidence="6" type="ORF">Phum_PHUM014090</name>
</gene>
<dbReference type="EMBL" id="AAZO01000167">
    <property type="status" value="NOT_ANNOTATED_CDS"/>
    <property type="molecule type" value="Genomic_DNA"/>
</dbReference>
<dbReference type="InterPro" id="IPR041384">
    <property type="entry name" value="DNTTIP1_dimer"/>
</dbReference>
<evidence type="ECO:0000256" key="3">
    <source>
        <dbReference type="ARBA" id="ARBA00023242"/>
    </source>
</evidence>
<organism>
    <name type="scientific">Pediculus humanus subsp. corporis</name>
    <name type="common">Body louse</name>
    <dbReference type="NCBI Taxonomy" id="121224"/>
    <lineage>
        <taxon>Eukaryota</taxon>
        <taxon>Metazoa</taxon>
        <taxon>Ecdysozoa</taxon>
        <taxon>Arthropoda</taxon>
        <taxon>Hexapoda</taxon>
        <taxon>Insecta</taxon>
        <taxon>Pterygota</taxon>
        <taxon>Neoptera</taxon>
        <taxon>Paraneoptera</taxon>
        <taxon>Psocodea</taxon>
        <taxon>Troctomorpha</taxon>
        <taxon>Phthiraptera</taxon>
        <taxon>Anoplura</taxon>
        <taxon>Pediculidae</taxon>
        <taxon>Pediculus</taxon>
    </lineage>
</organism>
<name>E0V9J5_PEDHC</name>
<keyword evidence="3" id="KW-0539">Nucleus</keyword>
<dbReference type="EnsemblMetazoa" id="PHUM014090-RA">
    <property type="protein sequence ID" value="PHUM014090-PA"/>
    <property type="gene ID" value="PHUM014090"/>
</dbReference>
<dbReference type="EMBL" id="DS234994">
    <property type="protein sequence ID" value="EEB10051.1"/>
    <property type="molecule type" value="Genomic_DNA"/>
</dbReference>
<dbReference type="KEGG" id="phu:Phum_PHUM014090"/>
<dbReference type="eggNOG" id="KOG4801">
    <property type="taxonomic scope" value="Eukaryota"/>
</dbReference>
<dbReference type="VEuPathDB" id="VectorBase:PHUM014090"/>
<dbReference type="AlphaFoldDB" id="E0V9J5"/>
<dbReference type="InterPro" id="IPR049121">
    <property type="entry name" value="TdIF1_C"/>
</dbReference>
<reference evidence="6" key="2">
    <citation type="submission" date="2007-04" db="EMBL/GenBank/DDBJ databases">
        <title>The genome of the human body louse.</title>
        <authorList>
            <consortium name="The Human Body Louse Genome Consortium"/>
            <person name="Kirkness E."/>
            <person name="Walenz B."/>
            <person name="Hass B."/>
            <person name="Bruggner R."/>
            <person name="Strausberg R."/>
        </authorList>
    </citation>
    <scope>NUCLEOTIDE SEQUENCE</scope>
    <source>
        <strain evidence="6">USDA</strain>
    </source>
</reference>
<evidence type="ECO:0000313" key="8">
    <source>
        <dbReference type="Proteomes" id="UP000009046"/>
    </source>
</evidence>
<evidence type="ECO:0000313" key="6">
    <source>
        <dbReference type="EMBL" id="EEB10051.1"/>
    </source>
</evidence>
<dbReference type="GO" id="GO:0031491">
    <property type="term" value="F:nucleosome binding"/>
    <property type="evidence" value="ECO:0007669"/>
    <property type="project" value="TreeGrafter"/>
</dbReference>
<dbReference type="GeneID" id="8233750"/>
<dbReference type="GO" id="GO:0005634">
    <property type="term" value="C:nucleus"/>
    <property type="evidence" value="ECO:0007669"/>
    <property type="project" value="UniProtKB-SubCell"/>
</dbReference>
<accession>E0V9J5</accession>
<evidence type="ECO:0000259" key="5">
    <source>
        <dbReference type="Pfam" id="PF21229"/>
    </source>
</evidence>
<dbReference type="GO" id="GO:0003677">
    <property type="term" value="F:DNA binding"/>
    <property type="evidence" value="ECO:0007669"/>
    <property type="project" value="UniProtKB-KW"/>
</dbReference>
<dbReference type="EMBL" id="AAZO01000168">
    <property type="status" value="NOT_ANNOTATED_CDS"/>
    <property type="molecule type" value="Genomic_DNA"/>
</dbReference>
<dbReference type="CTD" id="8233750"/>
<protein>
    <submittedName>
        <fullName evidence="6 7">Uncharacterized protein</fullName>
    </submittedName>
</protein>
<feature type="domain" description="DNTTIP1 dimerisation" evidence="4">
    <location>
        <begin position="103"/>
        <end position="170"/>
    </location>
</feature>
<dbReference type="STRING" id="121224.E0V9J5"/>
<dbReference type="InterPro" id="IPR026064">
    <property type="entry name" value="TdIF1"/>
</dbReference>
<evidence type="ECO:0000256" key="2">
    <source>
        <dbReference type="ARBA" id="ARBA00023125"/>
    </source>
</evidence>
<dbReference type="Pfam" id="PF21229">
    <property type="entry name" value="TdIF1_2nd"/>
    <property type="match status" value="1"/>
</dbReference>
<dbReference type="RefSeq" id="XP_002422789.1">
    <property type="nucleotide sequence ID" value="XM_002422744.1"/>
</dbReference>